<gene>
    <name evidence="2" type="ORF">LACBIDRAFT_331984</name>
</gene>
<dbReference type="EMBL" id="DS547127">
    <property type="protein sequence ID" value="EDR02962.1"/>
    <property type="molecule type" value="Genomic_DNA"/>
</dbReference>
<dbReference type="Proteomes" id="UP000001194">
    <property type="component" value="Unassembled WGS sequence"/>
</dbReference>
<keyword evidence="3" id="KW-1185">Reference proteome</keyword>
<evidence type="ECO:0000313" key="2">
    <source>
        <dbReference type="EMBL" id="EDR02962.1"/>
    </source>
</evidence>
<organism evidence="3">
    <name type="scientific">Laccaria bicolor (strain S238N-H82 / ATCC MYA-4686)</name>
    <name type="common">Bicoloured deceiver</name>
    <name type="synonym">Laccaria laccata var. bicolor</name>
    <dbReference type="NCBI Taxonomy" id="486041"/>
    <lineage>
        <taxon>Eukaryota</taxon>
        <taxon>Fungi</taxon>
        <taxon>Dikarya</taxon>
        <taxon>Basidiomycota</taxon>
        <taxon>Agaricomycotina</taxon>
        <taxon>Agaricomycetes</taxon>
        <taxon>Agaricomycetidae</taxon>
        <taxon>Agaricales</taxon>
        <taxon>Agaricineae</taxon>
        <taxon>Hydnangiaceae</taxon>
        <taxon>Laccaria</taxon>
    </lineage>
</organism>
<evidence type="ECO:0000313" key="3">
    <source>
        <dbReference type="Proteomes" id="UP000001194"/>
    </source>
</evidence>
<dbReference type="OrthoDB" id="2976553at2759"/>
<dbReference type="AlphaFoldDB" id="B0DQX3"/>
<proteinExistence type="predicted"/>
<dbReference type="RefSeq" id="XP_001886385.1">
    <property type="nucleotide sequence ID" value="XM_001886350.1"/>
</dbReference>
<sequence length="284" mass="31834">MSYDMLQGLLTKFAAAAGLKKHYTTHCFRRGGVQYRFMYAPIGMRWPLSWIRWWGGWAIGEHSFEAGHGNTLHPIPIGADQSFMGDHIAVAPVSGQEVQEFKGGIDHKIDELVKVITATLSHTCHSDTVTRTLETTVDPSNPSIGPMHVSHTQSRAISRAASALVIKQWEEIDPVTKCALKDWYEGSSATASKRNQRKTIFDKFVRRVFKALITLLTLKGFVLFIFRLGRNEAEFLSKYPDAGKSIPKLLEAIRWNKGTTRSSKYGTAQERKSNSPRSSPDPEN</sequence>
<dbReference type="InParanoid" id="B0DQX3"/>
<dbReference type="GeneID" id="6082074"/>
<name>B0DQX3_LACBS</name>
<dbReference type="HOGENOM" id="CLU_980282_0_0_1"/>
<dbReference type="KEGG" id="lbc:LACBIDRAFT_331984"/>
<reference evidence="2 3" key="1">
    <citation type="journal article" date="2008" name="Nature">
        <title>The genome of Laccaria bicolor provides insights into mycorrhizal symbiosis.</title>
        <authorList>
            <person name="Martin F."/>
            <person name="Aerts A."/>
            <person name="Ahren D."/>
            <person name="Brun A."/>
            <person name="Danchin E.G.J."/>
            <person name="Duchaussoy F."/>
            <person name="Gibon J."/>
            <person name="Kohler A."/>
            <person name="Lindquist E."/>
            <person name="Pereda V."/>
            <person name="Salamov A."/>
            <person name="Shapiro H.J."/>
            <person name="Wuyts J."/>
            <person name="Blaudez D."/>
            <person name="Buee M."/>
            <person name="Brokstein P."/>
            <person name="Canbaeck B."/>
            <person name="Cohen D."/>
            <person name="Courty P.E."/>
            <person name="Coutinho P.M."/>
            <person name="Delaruelle C."/>
            <person name="Detter J.C."/>
            <person name="Deveau A."/>
            <person name="DiFazio S."/>
            <person name="Duplessis S."/>
            <person name="Fraissinet-Tachet L."/>
            <person name="Lucic E."/>
            <person name="Frey-Klett P."/>
            <person name="Fourrey C."/>
            <person name="Feussner I."/>
            <person name="Gay G."/>
            <person name="Grimwood J."/>
            <person name="Hoegger P.J."/>
            <person name="Jain P."/>
            <person name="Kilaru S."/>
            <person name="Labbe J."/>
            <person name="Lin Y.C."/>
            <person name="Legue V."/>
            <person name="Le Tacon F."/>
            <person name="Marmeisse R."/>
            <person name="Melayah D."/>
            <person name="Montanini B."/>
            <person name="Muratet M."/>
            <person name="Nehls U."/>
            <person name="Niculita-Hirzel H."/>
            <person name="Oudot-Le Secq M.P."/>
            <person name="Peter M."/>
            <person name="Quesneville H."/>
            <person name="Rajashekar B."/>
            <person name="Reich M."/>
            <person name="Rouhier N."/>
            <person name="Schmutz J."/>
            <person name="Yin T."/>
            <person name="Chalot M."/>
            <person name="Henrissat B."/>
            <person name="Kuees U."/>
            <person name="Lucas S."/>
            <person name="Van de Peer Y."/>
            <person name="Podila G.K."/>
            <person name="Polle A."/>
            <person name="Pukkila P.J."/>
            <person name="Richardson P.M."/>
            <person name="Rouze P."/>
            <person name="Sanders I.R."/>
            <person name="Stajich J.E."/>
            <person name="Tunlid A."/>
            <person name="Tuskan G."/>
            <person name="Grigoriev I.V."/>
        </authorList>
    </citation>
    <scope>NUCLEOTIDE SEQUENCE [LARGE SCALE GENOMIC DNA]</scope>
    <source>
        <strain evidence="3">S238N-H82 / ATCC MYA-4686</strain>
    </source>
</reference>
<protein>
    <submittedName>
        <fullName evidence="2">Predicted protein</fullName>
    </submittedName>
</protein>
<dbReference type="STRING" id="486041.B0DQX3"/>
<accession>B0DQX3</accession>
<feature type="region of interest" description="Disordered" evidence="1">
    <location>
        <begin position="260"/>
        <end position="284"/>
    </location>
</feature>
<evidence type="ECO:0000256" key="1">
    <source>
        <dbReference type="SAM" id="MobiDB-lite"/>
    </source>
</evidence>